<dbReference type="Proteomes" id="UP000183750">
    <property type="component" value="Unassembled WGS sequence"/>
</dbReference>
<keyword evidence="1" id="KW-0732">Signal</keyword>
<keyword evidence="3" id="KW-1185">Reference proteome</keyword>
<accession>A0A1H4IZN9</accession>
<sequence>MGLAVLGAAAIVAGMVCIAASGGTCAAPLVVFTNTAVTAGRGAVVLSSVTITVGAAAGTAVGIGGVAGITTGTGVLFNKSNGGSDVPGSLSRGDMKKLGDKQYEKAMGESAHDFKWDVVGGQVSRWDIYHGKDGMLYLISKDGRVIVPTYKPWKG</sequence>
<evidence type="ECO:0000256" key="1">
    <source>
        <dbReference type="SAM" id="SignalP"/>
    </source>
</evidence>
<proteinExistence type="predicted"/>
<dbReference type="AlphaFoldDB" id="A0A1H4IZN9"/>
<name>A0A1H4IZN9_9MICO</name>
<dbReference type="EMBL" id="FNSQ01000005">
    <property type="protein sequence ID" value="SEB39285.1"/>
    <property type="molecule type" value="Genomic_DNA"/>
</dbReference>
<evidence type="ECO:0000313" key="2">
    <source>
        <dbReference type="EMBL" id="SEB39285.1"/>
    </source>
</evidence>
<feature type="chain" id="PRO_5010234648" evidence="1">
    <location>
        <begin position="27"/>
        <end position="155"/>
    </location>
</feature>
<dbReference type="OrthoDB" id="582519at2"/>
<gene>
    <name evidence="2" type="ORF">SAMN04489807_0434</name>
</gene>
<organism evidence="2 3">
    <name type="scientific">Microbacterium hydrocarbonoxydans</name>
    <dbReference type="NCBI Taxonomy" id="273678"/>
    <lineage>
        <taxon>Bacteria</taxon>
        <taxon>Bacillati</taxon>
        <taxon>Actinomycetota</taxon>
        <taxon>Actinomycetes</taxon>
        <taxon>Micrococcales</taxon>
        <taxon>Microbacteriaceae</taxon>
        <taxon>Microbacterium</taxon>
    </lineage>
</organism>
<feature type="signal peptide" evidence="1">
    <location>
        <begin position="1"/>
        <end position="26"/>
    </location>
</feature>
<protein>
    <submittedName>
        <fullName evidence="2">Uncharacterized protein</fullName>
    </submittedName>
</protein>
<evidence type="ECO:0000313" key="3">
    <source>
        <dbReference type="Proteomes" id="UP000183750"/>
    </source>
</evidence>
<reference evidence="3" key="1">
    <citation type="submission" date="2016-10" db="EMBL/GenBank/DDBJ databases">
        <authorList>
            <person name="Varghese N."/>
            <person name="Submissions S."/>
        </authorList>
    </citation>
    <scope>NUCLEOTIDE SEQUENCE [LARGE SCALE GENOMIC DNA]</scope>
    <source>
        <strain evidence="3">DSM 16089</strain>
    </source>
</reference>
<dbReference type="RefSeq" id="WP_060927724.1">
    <property type="nucleotide sequence ID" value="NZ_FNSQ01000005.1"/>
</dbReference>